<dbReference type="Pfam" id="PF00023">
    <property type="entry name" value="Ank"/>
    <property type="match status" value="2"/>
</dbReference>
<protein>
    <submittedName>
        <fullName evidence="4">Uncharacterized protein</fullName>
    </submittedName>
</protein>
<organism evidence="4">
    <name type="scientific">uncultured Thermomicrobiales bacterium</name>
    <dbReference type="NCBI Taxonomy" id="1645740"/>
    <lineage>
        <taxon>Bacteria</taxon>
        <taxon>Pseudomonadati</taxon>
        <taxon>Thermomicrobiota</taxon>
        <taxon>Thermomicrobia</taxon>
        <taxon>Thermomicrobiales</taxon>
        <taxon>environmental samples</taxon>
    </lineage>
</organism>
<reference evidence="4" key="1">
    <citation type="submission" date="2020-02" db="EMBL/GenBank/DDBJ databases">
        <authorList>
            <person name="Meier V. D."/>
        </authorList>
    </citation>
    <scope>NUCLEOTIDE SEQUENCE</scope>
    <source>
        <strain evidence="4">AVDCRST_MAG88</strain>
    </source>
</reference>
<feature type="repeat" description="ANK" evidence="3">
    <location>
        <begin position="99"/>
        <end position="131"/>
    </location>
</feature>
<dbReference type="GO" id="GO:0004842">
    <property type="term" value="F:ubiquitin-protein transferase activity"/>
    <property type="evidence" value="ECO:0007669"/>
    <property type="project" value="TreeGrafter"/>
</dbReference>
<sequence length="294" mass="30700">MTLEAAVRAGSLAAAAGLVRSGVDVNRSTPEGLTPLMVASGLGQPRMVDLLLTAGARVLAVEPRAGATALHKAALSGNPDVAGLLLDHGAFIDQQSPILGHTALMDAVVYKHGEVVRLLLERGARTAIRNHWHETALDLARRDGLDAIARLIEARDAADDDEIRAHTLVPAIKAGDLEQVERLIAAGAAVDARLPMVGSPDDDYTPLAVAAREGHADIVRALLDAGADPRRVIGLFGGTALHEAAYFGHADVVRAMTEERGRAGAQAPELDAQGALNGMTPLHDAVWHGHLEAA</sequence>
<gene>
    <name evidence="4" type="ORF">AVDCRST_MAG88-4357</name>
</gene>
<dbReference type="InterPro" id="IPR002110">
    <property type="entry name" value="Ankyrin_rpt"/>
</dbReference>
<dbReference type="PROSITE" id="PS50297">
    <property type="entry name" value="ANK_REP_REGION"/>
    <property type="match status" value="5"/>
</dbReference>
<dbReference type="SMART" id="SM00248">
    <property type="entry name" value="ANK"/>
    <property type="match status" value="5"/>
</dbReference>
<evidence type="ECO:0000256" key="3">
    <source>
        <dbReference type="PROSITE-ProRule" id="PRU00023"/>
    </source>
</evidence>
<keyword evidence="1" id="KW-0677">Repeat</keyword>
<dbReference type="Gene3D" id="1.25.40.20">
    <property type="entry name" value="Ankyrin repeat-containing domain"/>
    <property type="match status" value="2"/>
</dbReference>
<dbReference type="Pfam" id="PF12796">
    <property type="entry name" value="Ank_2"/>
    <property type="match status" value="2"/>
</dbReference>
<accession>A0A6J4VUC3</accession>
<feature type="non-terminal residue" evidence="4">
    <location>
        <position position="294"/>
    </location>
</feature>
<feature type="repeat" description="ANK" evidence="3">
    <location>
        <begin position="277"/>
        <end position="294"/>
    </location>
</feature>
<dbReference type="PANTHER" id="PTHR24171">
    <property type="entry name" value="ANKYRIN REPEAT DOMAIN-CONTAINING PROTEIN 39-RELATED"/>
    <property type="match status" value="1"/>
</dbReference>
<proteinExistence type="predicted"/>
<dbReference type="PANTHER" id="PTHR24171:SF8">
    <property type="entry name" value="BRCA1-ASSOCIATED RING DOMAIN PROTEIN 1"/>
    <property type="match status" value="1"/>
</dbReference>
<feature type="repeat" description="ANK" evidence="3">
    <location>
        <begin position="31"/>
        <end position="63"/>
    </location>
</feature>
<dbReference type="EMBL" id="CADCWM010001095">
    <property type="protein sequence ID" value="CAA9588258.1"/>
    <property type="molecule type" value="Genomic_DNA"/>
</dbReference>
<keyword evidence="2 3" id="KW-0040">ANK repeat</keyword>
<dbReference type="GO" id="GO:0085020">
    <property type="term" value="P:protein K6-linked ubiquitination"/>
    <property type="evidence" value="ECO:0007669"/>
    <property type="project" value="TreeGrafter"/>
</dbReference>
<evidence type="ECO:0000313" key="4">
    <source>
        <dbReference type="EMBL" id="CAA9588258.1"/>
    </source>
</evidence>
<dbReference type="InterPro" id="IPR036770">
    <property type="entry name" value="Ankyrin_rpt-contain_sf"/>
</dbReference>
<feature type="repeat" description="ANK" evidence="3">
    <location>
        <begin position="65"/>
        <end position="97"/>
    </location>
</feature>
<dbReference type="PRINTS" id="PR01415">
    <property type="entry name" value="ANKYRIN"/>
</dbReference>
<dbReference type="AlphaFoldDB" id="A0A6J4VUC3"/>
<evidence type="ECO:0000256" key="1">
    <source>
        <dbReference type="ARBA" id="ARBA00022737"/>
    </source>
</evidence>
<dbReference type="PROSITE" id="PS50088">
    <property type="entry name" value="ANK_REPEAT"/>
    <property type="match status" value="5"/>
</dbReference>
<evidence type="ECO:0000256" key="2">
    <source>
        <dbReference type="ARBA" id="ARBA00023043"/>
    </source>
</evidence>
<feature type="repeat" description="ANK" evidence="3">
    <location>
        <begin position="202"/>
        <end position="228"/>
    </location>
</feature>
<name>A0A6J4VUC3_9BACT</name>
<dbReference type="SUPFAM" id="SSF48403">
    <property type="entry name" value="Ankyrin repeat"/>
    <property type="match status" value="1"/>
</dbReference>